<organism evidence="1 2">
    <name type="scientific">Paramuricea clavata</name>
    <name type="common">Red gorgonian</name>
    <name type="synonym">Violescent sea-whip</name>
    <dbReference type="NCBI Taxonomy" id="317549"/>
    <lineage>
        <taxon>Eukaryota</taxon>
        <taxon>Metazoa</taxon>
        <taxon>Cnidaria</taxon>
        <taxon>Anthozoa</taxon>
        <taxon>Octocorallia</taxon>
        <taxon>Malacalcyonacea</taxon>
        <taxon>Plexauridae</taxon>
        <taxon>Paramuricea</taxon>
    </lineage>
</organism>
<gene>
    <name evidence="1" type="ORF">PACLA_8A021699</name>
</gene>
<evidence type="ECO:0000313" key="1">
    <source>
        <dbReference type="EMBL" id="CAB4013701.1"/>
    </source>
</evidence>
<comment type="caution">
    <text evidence="1">The sequence shown here is derived from an EMBL/GenBank/DDBJ whole genome shotgun (WGS) entry which is preliminary data.</text>
</comment>
<name>A0A6S7J972_PARCT</name>
<accession>A0A6S7J972</accession>
<sequence length="79" mass="9248">MTDELYEKDTSEKWIEQFCSAGPKSYSYRTIEYTRYLKDGSQQKQTDDVVHVKGFTLKGDAKELLTFDNINACLKEKRN</sequence>
<reference evidence="1" key="1">
    <citation type="submission" date="2020-04" db="EMBL/GenBank/DDBJ databases">
        <authorList>
            <person name="Alioto T."/>
            <person name="Alioto T."/>
            <person name="Gomez Garrido J."/>
        </authorList>
    </citation>
    <scope>NUCLEOTIDE SEQUENCE</scope>
    <source>
        <strain evidence="1">A484AB</strain>
    </source>
</reference>
<dbReference type="AlphaFoldDB" id="A0A6S7J972"/>
<dbReference type="Proteomes" id="UP001152795">
    <property type="component" value="Unassembled WGS sequence"/>
</dbReference>
<proteinExistence type="predicted"/>
<keyword evidence="2" id="KW-1185">Reference proteome</keyword>
<evidence type="ECO:0000313" key="2">
    <source>
        <dbReference type="Proteomes" id="UP001152795"/>
    </source>
</evidence>
<dbReference type="EMBL" id="CACRXK020007987">
    <property type="protein sequence ID" value="CAB4013701.1"/>
    <property type="molecule type" value="Genomic_DNA"/>
</dbReference>
<protein>
    <submittedName>
        <fullName evidence="1">Uncharacterized protein</fullName>
    </submittedName>
</protein>